<evidence type="ECO:0000313" key="2">
    <source>
        <dbReference type="Proteomes" id="UP001235840"/>
    </source>
</evidence>
<dbReference type="InterPro" id="IPR014938">
    <property type="entry name" value="YfhH-like"/>
</dbReference>
<organism evidence="1 2">
    <name type="scientific">Caldalkalibacillus horti</name>
    <dbReference type="NCBI Taxonomy" id="77523"/>
    <lineage>
        <taxon>Bacteria</taxon>
        <taxon>Bacillati</taxon>
        <taxon>Bacillota</taxon>
        <taxon>Bacilli</taxon>
        <taxon>Bacillales</taxon>
        <taxon>Bacillaceae</taxon>
        <taxon>Caldalkalibacillus</taxon>
    </lineage>
</organism>
<evidence type="ECO:0000313" key="1">
    <source>
        <dbReference type="EMBL" id="MDQ0167059.1"/>
    </source>
</evidence>
<reference evidence="1 2" key="1">
    <citation type="submission" date="2023-07" db="EMBL/GenBank/DDBJ databases">
        <title>Genomic Encyclopedia of Type Strains, Phase IV (KMG-IV): sequencing the most valuable type-strain genomes for metagenomic binning, comparative biology and taxonomic classification.</title>
        <authorList>
            <person name="Goeker M."/>
        </authorList>
    </citation>
    <scope>NUCLEOTIDE SEQUENCE [LARGE SCALE GENOMIC DNA]</scope>
    <source>
        <strain evidence="1 2">DSM 12751</strain>
    </source>
</reference>
<name>A0ABT9W1W2_9BACI</name>
<gene>
    <name evidence="1" type="ORF">J2S11_002976</name>
</gene>
<comment type="caution">
    <text evidence="1">The sequence shown here is derived from an EMBL/GenBank/DDBJ whole genome shotgun (WGS) entry which is preliminary data.</text>
</comment>
<dbReference type="RefSeq" id="WP_307395760.1">
    <property type="nucleotide sequence ID" value="NZ_BAAADK010000030.1"/>
</dbReference>
<dbReference type="Pfam" id="PF08838">
    <property type="entry name" value="DUF1811"/>
    <property type="match status" value="1"/>
</dbReference>
<keyword evidence="2" id="KW-1185">Reference proteome</keyword>
<sequence length="109" mass="12519">MSRYSEMSKLELYSEMQKMIGEARKKHQAGFISEANILEQKYYLAKSYMMNPHEINKGGQYHVAGEHGVFHVKYLNGVFAWGRFPHSEEDEAYPIGRLEPVTCGTAKSE</sequence>
<protein>
    <recommendedName>
        <fullName evidence="3">DUF1811 family protein</fullName>
    </recommendedName>
</protein>
<accession>A0ABT9W1W2</accession>
<dbReference type="Gene3D" id="2.30.30.340">
    <property type="entry name" value="Hypothetical protein YfhH like domains"/>
    <property type="match status" value="1"/>
</dbReference>
<dbReference type="Proteomes" id="UP001235840">
    <property type="component" value="Unassembled WGS sequence"/>
</dbReference>
<dbReference type="Gene3D" id="1.10.287.880">
    <property type="entry name" value="Hypothetical protein YfhH domain"/>
    <property type="match status" value="1"/>
</dbReference>
<proteinExistence type="predicted"/>
<dbReference type="SUPFAM" id="SSF101697">
    <property type="entry name" value="Hypothetical protein YfhH"/>
    <property type="match status" value="1"/>
</dbReference>
<evidence type="ECO:0008006" key="3">
    <source>
        <dbReference type="Google" id="ProtNLM"/>
    </source>
</evidence>
<dbReference type="InterPro" id="IPR036289">
    <property type="entry name" value="YfhH"/>
</dbReference>
<dbReference type="EMBL" id="JAUSTY010000012">
    <property type="protein sequence ID" value="MDQ0167059.1"/>
    <property type="molecule type" value="Genomic_DNA"/>
</dbReference>